<evidence type="ECO:0000256" key="1">
    <source>
        <dbReference type="SAM" id="SignalP"/>
    </source>
</evidence>
<feature type="signal peptide" evidence="1">
    <location>
        <begin position="1"/>
        <end position="32"/>
    </location>
</feature>
<keyword evidence="1" id="KW-0732">Signal</keyword>
<sequence length="175" mass="19739">MLQMRITGKPGRLKAVIAILIFLIYSTQKGHCKDDVASSCVKLDAYVTRDHLSCSTIGYVRDDSHDTNTARNYFITIVDFIYKKVKGFITYLIKTADHLQTTLAYEERSREMIDGFTSEEVLDDIGSSVNYMAHNMLGDVLNQDFKFSVDKLLSDFLPAEEDATVGTDQTSQGWT</sequence>
<evidence type="ECO:0000313" key="3">
    <source>
        <dbReference type="Proteomes" id="UP000828390"/>
    </source>
</evidence>
<dbReference type="AlphaFoldDB" id="A0A9D4BRC7"/>
<protein>
    <submittedName>
        <fullName evidence="2">Uncharacterized protein</fullName>
    </submittedName>
</protein>
<evidence type="ECO:0000313" key="2">
    <source>
        <dbReference type="EMBL" id="KAH3706130.1"/>
    </source>
</evidence>
<accession>A0A9D4BRC7</accession>
<organism evidence="2 3">
    <name type="scientific">Dreissena polymorpha</name>
    <name type="common">Zebra mussel</name>
    <name type="synonym">Mytilus polymorpha</name>
    <dbReference type="NCBI Taxonomy" id="45954"/>
    <lineage>
        <taxon>Eukaryota</taxon>
        <taxon>Metazoa</taxon>
        <taxon>Spiralia</taxon>
        <taxon>Lophotrochozoa</taxon>
        <taxon>Mollusca</taxon>
        <taxon>Bivalvia</taxon>
        <taxon>Autobranchia</taxon>
        <taxon>Heteroconchia</taxon>
        <taxon>Euheterodonta</taxon>
        <taxon>Imparidentia</taxon>
        <taxon>Neoheterodontei</taxon>
        <taxon>Myida</taxon>
        <taxon>Dreissenoidea</taxon>
        <taxon>Dreissenidae</taxon>
        <taxon>Dreissena</taxon>
    </lineage>
</organism>
<reference evidence="2" key="1">
    <citation type="journal article" date="2019" name="bioRxiv">
        <title>The Genome of the Zebra Mussel, Dreissena polymorpha: A Resource for Invasive Species Research.</title>
        <authorList>
            <person name="McCartney M.A."/>
            <person name="Auch B."/>
            <person name="Kono T."/>
            <person name="Mallez S."/>
            <person name="Zhang Y."/>
            <person name="Obille A."/>
            <person name="Becker A."/>
            <person name="Abrahante J.E."/>
            <person name="Garbe J."/>
            <person name="Badalamenti J.P."/>
            <person name="Herman A."/>
            <person name="Mangelson H."/>
            <person name="Liachko I."/>
            <person name="Sullivan S."/>
            <person name="Sone E.D."/>
            <person name="Koren S."/>
            <person name="Silverstein K.A.T."/>
            <person name="Beckman K.B."/>
            <person name="Gohl D.M."/>
        </authorList>
    </citation>
    <scope>NUCLEOTIDE SEQUENCE</scope>
    <source>
        <strain evidence="2">Duluth1</strain>
        <tissue evidence="2">Whole animal</tissue>
    </source>
</reference>
<proteinExistence type="predicted"/>
<reference evidence="2" key="2">
    <citation type="submission" date="2020-11" db="EMBL/GenBank/DDBJ databases">
        <authorList>
            <person name="McCartney M.A."/>
            <person name="Auch B."/>
            <person name="Kono T."/>
            <person name="Mallez S."/>
            <person name="Becker A."/>
            <person name="Gohl D.M."/>
            <person name="Silverstein K.A.T."/>
            <person name="Koren S."/>
            <person name="Bechman K.B."/>
            <person name="Herman A."/>
            <person name="Abrahante J.E."/>
            <person name="Garbe J."/>
        </authorList>
    </citation>
    <scope>NUCLEOTIDE SEQUENCE</scope>
    <source>
        <strain evidence="2">Duluth1</strain>
        <tissue evidence="2">Whole animal</tissue>
    </source>
</reference>
<keyword evidence="3" id="KW-1185">Reference proteome</keyword>
<feature type="chain" id="PRO_5038975052" evidence="1">
    <location>
        <begin position="33"/>
        <end position="175"/>
    </location>
</feature>
<dbReference type="Proteomes" id="UP000828390">
    <property type="component" value="Unassembled WGS sequence"/>
</dbReference>
<gene>
    <name evidence="2" type="ORF">DPMN_065510</name>
</gene>
<name>A0A9D4BRC7_DREPO</name>
<dbReference type="EMBL" id="JAIWYP010000014">
    <property type="protein sequence ID" value="KAH3706130.1"/>
    <property type="molecule type" value="Genomic_DNA"/>
</dbReference>
<comment type="caution">
    <text evidence="2">The sequence shown here is derived from an EMBL/GenBank/DDBJ whole genome shotgun (WGS) entry which is preliminary data.</text>
</comment>